<feature type="region of interest" description="Disordered" evidence="5">
    <location>
        <begin position="1"/>
        <end position="24"/>
    </location>
</feature>
<evidence type="ECO:0000313" key="8">
    <source>
        <dbReference type="Proteomes" id="UP000631114"/>
    </source>
</evidence>
<keyword evidence="3" id="KW-0347">Helicase</keyword>
<proteinExistence type="predicted"/>
<protein>
    <recommendedName>
        <fullName evidence="6">DEAD/DEAH-box helicase domain-containing protein</fullName>
    </recommendedName>
</protein>
<evidence type="ECO:0000259" key="6">
    <source>
        <dbReference type="Pfam" id="PF00270"/>
    </source>
</evidence>
<feature type="region of interest" description="Disordered" evidence="5">
    <location>
        <begin position="58"/>
        <end position="113"/>
    </location>
</feature>
<dbReference type="GO" id="GO:0005524">
    <property type="term" value="F:ATP binding"/>
    <property type="evidence" value="ECO:0007669"/>
    <property type="project" value="UniProtKB-KW"/>
</dbReference>
<keyword evidence="8" id="KW-1185">Reference proteome</keyword>
<comment type="caution">
    <text evidence="7">The sequence shown here is derived from an EMBL/GenBank/DDBJ whole genome shotgun (WGS) entry which is preliminary data.</text>
</comment>
<dbReference type="PANTHER" id="PTHR47960">
    <property type="entry name" value="DEAD-BOX ATP-DEPENDENT RNA HELICASE 50"/>
    <property type="match status" value="1"/>
</dbReference>
<dbReference type="SUPFAM" id="SSF52540">
    <property type="entry name" value="P-loop containing nucleoside triphosphate hydrolases"/>
    <property type="match status" value="1"/>
</dbReference>
<dbReference type="EMBL" id="JADFTS010000007">
    <property type="protein sequence ID" value="KAF9597073.1"/>
    <property type="molecule type" value="Genomic_DNA"/>
</dbReference>
<evidence type="ECO:0000256" key="4">
    <source>
        <dbReference type="ARBA" id="ARBA00022840"/>
    </source>
</evidence>
<dbReference type="Gene3D" id="3.40.50.300">
    <property type="entry name" value="P-loop containing nucleotide triphosphate hydrolases"/>
    <property type="match status" value="1"/>
</dbReference>
<sequence>MPKGDDALRRKKKKLVRKKMRADTCTSNVSSRIAGIIASKQRRKAGKRRKCEGMCFSLPSPDDPFNDNNGLKNFNKPAPSETEAGASVTQKGDASRKVFSSRQRDPQKDKSKNVLTSLFGKYERNTVQKVETKDGMLGKGGVIRTQRRLHGSSDGPSKFLTACLKSIQNTLLDKSLSDRKSENSLLLNQWGAEFLTCSLLGTDILETTGGCSSEEQIAWMVSIAADIIAIKEKEGLSVPNPFLLILVPSKEKAIQVRLLCKPLKALGIHTVSLHTGASLDHQIDGLKCCEPEFIISTPERLLELVSLKAIDISGLSFLVVDGLKSFAISGLLDNVNSIRQATLGASLTVVFCDSFGPLSTSAVQSLLGGPISRLSLSDSIASQSACISQCVHMCTPEEKPSKGIHVLNQECGKRTSSDHHKVLFVEEISSKARSSAAALIAEGYAMSNDTSDCLEVAYCKETTTVTVTDLEHVHNRTDMGEFEIVVVINFPPEIDDYVEILTRMARQSVNGVLHCCFCQEDASLAGPLIDILEQCEQNVPEFLRSYHNSVSMSEH</sequence>
<evidence type="ECO:0000256" key="2">
    <source>
        <dbReference type="ARBA" id="ARBA00022801"/>
    </source>
</evidence>
<reference evidence="7 8" key="1">
    <citation type="submission" date="2020-10" db="EMBL/GenBank/DDBJ databases">
        <title>The Coptis chinensis genome and diversification of protoberbering-type alkaloids.</title>
        <authorList>
            <person name="Wang B."/>
            <person name="Shu S."/>
            <person name="Song C."/>
            <person name="Liu Y."/>
        </authorList>
    </citation>
    <scope>NUCLEOTIDE SEQUENCE [LARGE SCALE GENOMIC DNA]</scope>
    <source>
        <strain evidence="7">HL-2020</strain>
        <tissue evidence="7">Leaf</tissue>
    </source>
</reference>
<keyword evidence="2" id="KW-0378">Hydrolase</keyword>
<dbReference type="AlphaFoldDB" id="A0A835HHQ1"/>
<evidence type="ECO:0000256" key="1">
    <source>
        <dbReference type="ARBA" id="ARBA00022741"/>
    </source>
</evidence>
<accession>A0A835HHQ1</accession>
<keyword evidence="1" id="KW-0547">Nucleotide-binding</keyword>
<evidence type="ECO:0000313" key="7">
    <source>
        <dbReference type="EMBL" id="KAF9597073.1"/>
    </source>
</evidence>
<keyword evidence="4" id="KW-0067">ATP-binding</keyword>
<dbReference type="Pfam" id="PF00270">
    <property type="entry name" value="DEAD"/>
    <property type="match status" value="1"/>
</dbReference>
<evidence type="ECO:0000256" key="5">
    <source>
        <dbReference type="SAM" id="MobiDB-lite"/>
    </source>
</evidence>
<evidence type="ECO:0000256" key="3">
    <source>
        <dbReference type="ARBA" id="ARBA00022806"/>
    </source>
</evidence>
<dbReference type="GO" id="GO:0016787">
    <property type="term" value="F:hydrolase activity"/>
    <property type="evidence" value="ECO:0007669"/>
    <property type="project" value="UniProtKB-KW"/>
</dbReference>
<dbReference type="InterPro" id="IPR027417">
    <property type="entry name" value="P-loop_NTPase"/>
</dbReference>
<feature type="compositionally biased region" description="Basic and acidic residues" evidence="5">
    <location>
        <begin position="102"/>
        <end position="112"/>
    </location>
</feature>
<organism evidence="7 8">
    <name type="scientific">Coptis chinensis</name>
    <dbReference type="NCBI Taxonomy" id="261450"/>
    <lineage>
        <taxon>Eukaryota</taxon>
        <taxon>Viridiplantae</taxon>
        <taxon>Streptophyta</taxon>
        <taxon>Embryophyta</taxon>
        <taxon>Tracheophyta</taxon>
        <taxon>Spermatophyta</taxon>
        <taxon>Magnoliopsida</taxon>
        <taxon>Ranunculales</taxon>
        <taxon>Ranunculaceae</taxon>
        <taxon>Coptidoideae</taxon>
        <taxon>Coptis</taxon>
    </lineage>
</organism>
<dbReference type="InterPro" id="IPR011545">
    <property type="entry name" value="DEAD/DEAH_box_helicase_dom"/>
</dbReference>
<dbReference type="GO" id="GO:0004386">
    <property type="term" value="F:helicase activity"/>
    <property type="evidence" value="ECO:0007669"/>
    <property type="project" value="UniProtKB-KW"/>
</dbReference>
<feature type="compositionally biased region" description="Basic residues" evidence="5">
    <location>
        <begin position="9"/>
        <end position="20"/>
    </location>
</feature>
<dbReference type="OrthoDB" id="1902637at2759"/>
<gene>
    <name evidence="7" type="ORF">IFM89_015264</name>
</gene>
<dbReference type="Proteomes" id="UP000631114">
    <property type="component" value="Unassembled WGS sequence"/>
</dbReference>
<feature type="domain" description="DEAD/DEAH-box helicase" evidence="6">
    <location>
        <begin position="237"/>
        <end position="327"/>
    </location>
</feature>
<name>A0A835HHQ1_9MAGN</name>
<dbReference type="GO" id="GO:0003676">
    <property type="term" value="F:nucleic acid binding"/>
    <property type="evidence" value="ECO:0007669"/>
    <property type="project" value="InterPro"/>
</dbReference>